<dbReference type="Proteomes" id="UP000289738">
    <property type="component" value="Chromosome B05"/>
</dbReference>
<evidence type="ECO:0000313" key="2">
    <source>
        <dbReference type="Proteomes" id="UP000289738"/>
    </source>
</evidence>
<name>A0A444Z0P9_ARAHY</name>
<comment type="caution">
    <text evidence="1">The sequence shown here is derived from an EMBL/GenBank/DDBJ whole genome shotgun (WGS) entry which is preliminary data.</text>
</comment>
<organism evidence="1 2">
    <name type="scientific">Arachis hypogaea</name>
    <name type="common">Peanut</name>
    <dbReference type="NCBI Taxonomy" id="3818"/>
    <lineage>
        <taxon>Eukaryota</taxon>
        <taxon>Viridiplantae</taxon>
        <taxon>Streptophyta</taxon>
        <taxon>Embryophyta</taxon>
        <taxon>Tracheophyta</taxon>
        <taxon>Spermatophyta</taxon>
        <taxon>Magnoliopsida</taxon>
        <taxon>eudicotyledons</taxon>
        <taxon>Gunneridae</taxon>
        <taxon>Pentapetalae</taxon>
        <taxon>rosids</taxon>
        <taxon>fabids</taxon>
        <taxon>Fabales</taxon>
        <taxon>Fabaceae</taxon>
        <taxon>Papilionoideae</taxon>
        <taxon>50 kb inversion clade</taxon>
        <taxon>dalbergioids sensu lato</taxon>
        <taxon>Dalbergieae</taxon>
        <taxon>Pterocarpus clade</taxon>
        <taxon>Arachis</taxon>
    </lineage>
</organism>
<dbReference type="AlphaFoldDB" id="A0A444Z0P9"/>
<reference evidence="1 2" key="1">
    <citation type="submission" date="2019-01" db="EMBL/GenBank/DDBJ databases">
        <title>Sequencing of cultivated peanut Arachis hypogaea provides insights into genome evolution and oil improvement.</title>
        <authorList>
            <person name="Chen X."/>
        </authorList>
    </citation>
    <scope>NUCLEOTIDE SEQUENCE [LARGE SCALE GENOMIC DNA]</scope>
    <source>
        <strain evidence="2">cv. Fuhuasheng</strain>
        <tissue evidence="1">Leaves</tissue>
    </source>
</reference>
<protein>
    <submittedName>
        <fullName evidence="1">Uncharacterized protein</fullName>
    </submittedName>
</protein>
<keyword evidence="2" id="KW-1185">Reference proteome</keyword>
<proteinExistence type="predicted"/>
<evidence type="ECO:0000313" key="1">
    <source>
        <dbReference type="EMBL" id="RYR07761.1"/>
    </source>
</evidence>
<dbReference type="EMBL" id="SDMP01000015">
    <property type="protein sequence ID" value="RYR07761.1"/>
    <property type="molecule type" value="Genomic_DNA"/>
</dbReference>
<sequence>MLDDVRQGRDHRKQWLRPDIKKALFVHWETDEGFWHQRLTNRTNRASARSSKYTGSSTTFMKTRVRLSKSLDRKTTLAETFKYIHTLKENKETY</sequence>
<gene>
    <name evidence="1" type="ORF">Ahy_B05g075191</name>
</gene>
<accession>A0A444Z0P9</accession>